<dbReference type="Pfam" id="PF00583">
    <property type="entry name" value="Acetyltransf_1"/>
    <property type="match status" value="1"/>
</dbReference>
<evidence type="ECO:0000313" key="4">
    <source>
        <dbReference type="EMBL" id="MFC0221477.1"/>
    </source>
</evidence>
<name>A0ABV6DXN2_9ACTN</name>
<keyword evidence="5" id="KW-1185">Reference proteome</keyword>
<accession>A0ABV6DXN2</accession>
<feature type="domain" description="N-acetyltransferase" evidence="3">
    <location>
        <begin position="15"/>
        <end position="154"/>
    </location>
</feature>
<dbReference type="InterPro" id="IPR016181">
    <property type="entry name" value="Acyl_CoA_acyltransferase"/>
</dbReference>
<sequence>MSALRLRSMTPSEYAVFRERSEQEYAAEIATARRLDEQSAAEQSARELDELLPDGLGSPRMHLWTAEVDDEPVGLAWVELRERPNGTSAWVFDVRVEESRRGEGLGRALMEALHEAGLGASSVGLNVFGHSTAARRLYESLGYEVTAQQMTRGL</sequence>
<evidence type="ECO:0000313" key="5">
    <source>
        <dbReference type="Proteomes" id="UP001589698"/>
    </source>
</evidence>
<dbReference type="InterPro" id="IPR000182">
    <property type="entry name" value="GNAT_dom"/>
</dbReference>
<proteinExistence type="predicted"/>
<evidence type="ECO:0000256" key="1">
    <source>
        <dbReference type="ARBA" id="ARBA00022679"/>
    </source>
</evidence>
<evidence type="ECO:0000256" key="2">
    <source>
        <dbReference type="ARBA" id="ARBA00023315"/>
    </source>
</evidence>
<dbReference type="PROSITE" id="PS51186">
    <property type="entry name" value="GNAT"/>
    <property type="match status" value="1"/>
</dbReference>
<dbReference type="InterPro" id="IPR050832">
    <property type="entry name" value="Bact_Acetyltransf"/>
</dbReference>
<keyword evidence="1 4" id="KW-0808">Transferase</keyword>
<dbReference type="PANTHER" id="PTHR43877">
    <property type="entry name" value="AMINOALKYLPHOSPHONATE N-ACETYLTRANSFERASE-RELATED-RELATED"/>
    <property type="match status" value="1"/>
</dbReference>
<dbReference type="Proteomes" id="UP001589698">
    <property type="component" value="Unassembled WGS sequence"/>
</dbReference>
<organism evidence="4 5">
    <name type="scientific">Nocardioides zeicaulis</name>
    <dbReference type="NCBI Taxonomy" id="1776857"/>
    <lineage>
        <taxon>Bacteria</taxon>
        <taxon>Bacillati</taxon>
        <taxon>Actinomycetota</taxon>
        <taxon>Actinomycetes</taxon>
        <taxon>Propionibacteriales</taxon>
        <taxon>Nocardioidaceae</taxon>
        <taxon>Nocardioides</taxon>
    </lineage>
</organism>
<dbReference type="EMBL" id="JBHLXH010000001">
    <property type="protein sequence ID" value="MFC0221477.1"/>
    <property type="molecule type" value="Genomic_DNA"/>
</dbReference>
<gene>
    <name evidence="4" type="ORF">ACFFJG_03195</name>
</gene>
<evidence type="ECO:0000259" key="3">
    <source>
        <dbReference type="PROSITE" id="PS51186"/>
    </source>
</evidence>
<keyword evidence="2 4" id="KW-0012">Acyltransferase</keyword>
<dbReference type="SUPFAM" id="SSF55729">
    <property type="entry name" value="Acyl-CoA N-acyltransferases (Nat)"/>
    <property type="match status" value="1"/>
</dbReference>
<reference evidence="4 5" key="1">
    <citation type="submission" date="2024-09" db="EMBL/GenBank/DDBJ databases">
        <authorList>
            <person name="Sun Q."/>
            <person name="Mori K."/>
        </authorList>
    </citation>
    <scope>NUCLEOTIDE SEQUENCE [LARGE SCALE GENOMIC DNA]</scope>
    <source>
        <strain evidence="4 5">CCM 8654</strain>
    </source>
</reference>
<dbReference type="Gene3D" id="3.40.630.30">
    <property type="match status" value="1"/>
</dbReference>
<dbReference type="GO" id="GO:0016746">
    <property type="term" value="F:acyltransferase activity"/>
    <property type="evidence" value="ECO:0007669"/>
    <property type="project" value="UniProtKB-KW"/>
</dbReference>
<dbReference type="CDD" id="cd04301">
    <property type="entry name" value="NAT_SF"/>
    <property type="match status" value="1"/>
</dbReference>
<dbReference type="EC" id="2.3.-.-" evidence="4"/>
<comment type="caution">
    <text evidence="4">The sequence shown here is derived from an EMBL/GenBank/DDBJ whole genome shotgun (WGS) entry which is preliminary data.</text>
</comment>
<protein>
    <submittedName>
        <fullName evidence="4">GNAT family N-acetyltransferase</fullName>
        <ecNumber evidence="4">2.3.-.-</ecNumber>
    </submittedName>
</protein>
<dbReference type="RefSeq" id="WP_378517163.1">
    <property type="nucleotide sequence ID" value="NZ_CBCSDI010000013.1"/>
</dbReference>